<dbReference type="CDD" id="cd00156">
    <property type="entry name" value="REC"/>
    <property type="match status" value="1"/>
</dbReference>
<gene>
    <name evidence="5" type="ORF">BI308_07105</name>
</gene>
<evidence type="ECO:0000256" key="1">
    <source>
        <dbReference type="ARBA" id="ARBA00022553"/>
    </source>
</evidence>
<dbReference type="SMART" id="SM00448">
    <property type="entry name" value="REC"/>
    <property type="match status" value="1"/>
</dbReference>
<organism evidence="5 6">
    <name type="scientific">Roseofilum reptotaenium AO1-A</name>
    <dbReference type="NCBI Taxonomy" id="1925591"/>
    <lineage>
        <taxon>Bacteria</taxon>
        <taxon>Bacillati</taxon>
        <taxon>Cyanobacteriota</taxon>
        <taxon>Cyanophyceae</taxon>
        <taxon>Desertifilales</taxon>
        <taxon>Desertifilaceae</taxon>
        <taxon>Roseofilum</taxon>
    </lineage>
</organism>
<dbReference type="EMBL" id="MLAW01000008">
    <property type="protein sequence ID" value="OJJ26392.1"/>
    <property type="molecule type" value="Genomic_DNA"/>
</dbReference>
<dbReference type="InterPro" id="IPR011006">
    <property type="entry name" value="CheY-like_superfamily"/>
</dbReference>
<feature type="compositionally biased region" description="Low complexity" evidence="3">
    <location>
        <begin position="141"/>
        <end position="153"/>
    </location>
</feature>
<feature type="modified residue" description="4-aspartylphosphate" evidence="2">
    <location>
        <position position="54"/>
    </location>
</feature>
<feature type="domain" description="Response regulatory" evidence="4">
    <location>
        <begin position="5"/>
        <end position="121"/>
    </location>
</feature>
<dbReference type="GO" id="GO:0000160">
    <property type="term" value="P:phosphorelay signal transduction system"/>
    <property type="evidence" value="ECO:0007669"/>
    <property type="project" value="InterPro"/>
</dbReference>
<proteinExistence type="predicted"/>
<keyword evidence="6" id="KW-1185">Reference proteome</keyword>
<dbReference type="AlphaFoldDB" id="A0A1L9QUU4"/>
<dbReference type="InterPro" id="IPR001789">
    <property type="entry name" value="Sig_transdc_resp-reg_receiver"/>
</dbReference>
<dbReference type="InterPro" id="IPR050595">
    <property type="entry name" value="Bact_response_regulator"/>
</dbReference>
<evidence type="ECO:0000313" key="6">
    <source>
        <dbReference type="Proteomes" id="UP000183940"/>
    </source>
</evidence>
<sequence length="202" mass="22271">MVGHKILVIDDSRVIRARVKDMLPKGNFEVVEAKDGEEGLNLIRQEHPNLIMLDFLLPKVSGFEVFQQIQGNSDLRKIPLVLMSGRKEEVTEKIKEPFEFWEFIPKPFEQKDLIAAIKSAMAKAKKPRPALGGGDTTAGNTGSTPTGAAPSAGASGAEVAALKEQIEKMQAEINALKKQVAQIEPLKQQVVKIFNFVKQKLK</sequence>
<evidence type="ECO:0000259" key="4">
    <source>
        <dbReference type="PROSITE" id="PS50110"/>
    </source>
</evidence>
<dbReference type="PANTHER" id="PTHR44591:SF23">
    <property type="entry name" value="CHEY SUBFAMILY"/>
    <property type="match status" value="1"/>
</dbReference>
<dbReference type="Pfam" id="PF00072">
    <property type="entry name" value="Response_reg"/>
    <property type="match status" value="1"/>
</dbReference>
<feature type="region of interest" description="Disordered" evidence="3">
    <location>
        <begin position="125"/>
        <end position="153"/>
    </location>
</feature>
<evidence type="ECO:0000313" key="5">
    <source>
        <dbReference type="EMBL" id="OJJ26392.1"/>
    </source>
</evidence>
<name>A0A1L9QUU4_9CYAN</name>
<reference evidence="5" key="1">
    <citation type="submission" date="2016-10" db="EMBL/GenBank/DDBJ databases">
        <title>CRISPR-Cas defence system in Roseofilum reptotaenium: evidence of a bacteriophage-cyanobacterium arms race in the coral black band disease.</title>
        <authorList>
            <person name="Buerger P."/>
            <person name="Wood-Charlson E.M."/>
            <person name="Weynberg K.D."/>
            <person name="Willis B."/>
            <person name="Van Oppen M.J."/>
        </authorList>
    </citation>
    <scope>NUCLEOTIDE SEQUENCE [LARGE SCALE GENOMIC DNA]</scope>
    <source>
        <strain evidence="5">AO1-A</strain>
    </source>
</reference>
<dbReference type="Proteomes" id="UP000183940">
    <property type="component" value="Unassembled WGS sequence"/>
</dbReference>
<dbReference type="STRING" id="1925591.BI308_07105"/>
<accession>A0A1L9QUU4</accession>
<dbReference type="PROSITE" id="PS50110">
    <property type="entry name" value="RESPONSE_REGULATORY"/>
    <property type="match status" value="1"/>
</dbReference>
<keyword evidence="1 2" id="KW-0597">Phosphoprotein</keyword>
<dbReference type="SUPFAM" id="SSF52172">
    <property type="entry name" value="CheY-like"/>
    <property type="match status" value="1"/>
</dbReference>
<evidence type="ECO:0000256" key="3">
    <source>
        <dbReference type="SAM" id="MobiDB-lite"/>
    </source>
</evidence>
<dbReference type="PANTHER" id="PTHR44591">
    <property type="entry name" value="STRESS RESPONSE REGULATOR PROTEIN 1"/>
    <property type="match status" value="1"/>
</dbReference>
<dbReference type="Gene3D" id="3.40.50.2300">
    <property type="match status" value="1"/>
</dbReference>
<protein>
    <submittedName>
        <fullName evidence="5">Two-component system response regulator</fullName>
    </submittedName>
</protein>
<evidence type="ECO:0000256" key="2">
    <source>
        <dbReference type="PROSITE-ProRule" id="PRU00169"/>
    </source>
</evidence>
<comment type="caution">
    <text evidence="5">The sequence shown here is derived from an EMBL/GenBank/DDBJ whole genome shotgun (WGS) entry which is preliminary data.</text>
</comment>